<comment type="caution">
    <text evidence="1">The sequence shown here is derived from an EMBL/GenBank/DDBJ whole genome shotgun (WGS) entry which is preliminary data.</text>
</comment>
<protein>
    <submittedName>
        <fullName evidence="1">Uncharacterized protein</fullName>
    </submittedName>
</protein>
<dbReference type="EMBL" id="ABYI02000007">
    <property type="protein sequence ID" value="EEG75535.1"/>
    <property type="molecule type" value="Genomic_DNA"/>
</dbReference>
<organism evidence="1 2">
    <name type="scientific">[Clostridium] hylemonae DSM 15053</name>
    <dbReference type="NCBI Taxonomy" id="553973"/>
    <lineage>
        <taxon>Bacteria</taxon>
        <taxon>Bacillati</taxon>
        <taxon>Bacillota</taxon>
        <taxon>Clostridia</taxon>
        <taxon>Lachnospirales</taxon>
        <taxon>Lachnospiraceae</taxon>
    </lineage>
</organism>
<evidence type="ECO:0000313" key="1">
    <source>
        <dbReference type="EMBL" id="EEG75535.1"/>
    </source>
</evidence>
<reference evidence="1" key="2">
    <citation type="submission" date="2013-06" db="EMBL/GenBank/DDBJ databases">
        <title>Draft genome sequence of Clostridium hylemonae (DSM 15053).</title>
        <authorList>
            <person name="Sudarsanam P."/>
            <person name="Ley R."/>
            <person name="Guruge J."/>
            <person name="Turnbaugh P.J."/>
            <person name="Mahowald M."/>
            <person name="Liep D."/>
            <person name="Gordon J."/>
        </authorList>
    </citation>
    <scope>NUCLEOTIDE SEQUENCE</scope>
    <source>
        <strain evidence="1">DSM 15053</strain>
    </source>
</reference>
<evidence type="ECO:0000313" key="2">
    <source>
        <dbReference type="Proteomes" id="UP000004893"/>
    </source>
</evidence>
<proteinExistence type="predicted"/>
<dbReference type="Proteomes" id="UP000004893">
    <property type="component" value="Unassembled WGS sequence"/>
</dbReference>
<dbReference type="HOGENOM" id="CLU_3307360_0_0_9"/>
<sequence length="39" mass="4782">MKKYEFNNFYHISFSIIVHVFGQKKLDRQTEIIICFTIE</sequence>
<gene>
    <name evidence="1" type="ORF">CLOHYLEM_04271</name>
</gene>
<name>C0BWT7_9FIRM</name>
<accession>C0BWT7</accession>
<reference evidence="1" key="1">
    <citation type="submission" date="2009-02" db="EMBL/GenBank/DDBJ databases">
        <authorList>
            <person name="Fulton L."/>
            <person name="Clifton S."/>
            <person name="Fulton B."/>
            <person name="Xu J."/>
            <person name="Minx P."/>
            <person name="Pepin K.H."/>
            <person name="Johnson M."/>
            <person name="Bhonagiri V."/>
            <person name="Nash W.E."/>
            <person name="Mardis E.R."/>
            <person name="Wilson R.K."/>
        </authorList>
    </citation>
    <scope>NUCLEOTIDE SEQUENCE [LARGE SCALE GENOMIC DNA]</scope>
    <source>
        <strain evidence="1">DSM 15053</strain>
    </source>
</reference>
<keyword evidence="2" id="KW-1185">Reference proteome</keyword>
<dbReference type="AlphaFoldDB" id="C0BWT7"/>